<dbReference type="AlphaFoldDB" id="A0A3D9SKV9"/>
<dbReference type="Proteomes" id="UP000256661">
    <property type="component" value="Unassembled WGS sequence"/>
</dbReference>
<name>A0A3D9SKV9_9ACTN</name>
<evidence type="ECO:0000313" key="3">
    <source>
        <dbReference type="Proteomes" id="UP000256661"/>
    </source>
</evidence>
<evidence type="ECO:0008006" key="4">
    <source>
        <dbReference type="Google" id="ProtNLM"/>
    </source>
</evidence>
<dbReference type="OrthoDB" id="3528850at2"/>
<proteinExistence type="predicted"/>
<reference evidence="2 3" key="1">
    <citation type="submission" date="2018-08" db="EMBL/GenBank/DDBJ databases">
        <title>Sequencing the genomes of 1000 actinobacteria strains.</title>
        <authorList>
            <person name="Klenk H.-P."/>
        </authorList>
    </citation>
    <scope>NUCLEOTIDE SEQUENCE [LARGE SCALE GENOMIC DNA]</scope>
    <source>
        <strain evidence="2 3">DSM 43927</strain>
    </source>
</reference>
<sequence length="158" mass="16672">MKGKIIALVGMCAVATGLSGGPVQASAAPGPITPASAADCENGANGFVDIPDTLSGTVRRTVHLNTETRVELQSGTIGGVTRGWGKILGHTLYGDMVWMDWTRDGGSTWIQCGPFAVGGLGQTKTTAAQRTSSSTTWRFRACGMFREFPSSLKCTTWW</sequence>
<keyword evidence="1" id="KW-0732">Signal</keyword>
<feature type="chain" id="PRO_5017682951" description="SH3 domain-containing protein" evidence="1">
    <location>
        <begin position="28"/>
        <end position="158"/>
    </location>
</feature>
<organism evidence="2 3">
    <name type="scientific">Thermomonospora umbrina</name>
    <dbReference type="NCBI Taxonomy" id="111806"/>
    <lineage>
        <taxon>Bacteria</taxon>
        <taxon>Bacillati</taxon>
        <taxon>Actinomycetota</taxon>
        <taxon>Actinomycetes</taxon>
        <taxon>Streptosporangiales</taxon>
        <taxon>Thermomonosporaceae</taxon>
        <taxon>Thermomonospora</taxon>
    </lineage>
</organism>
<keyword evidence="3" id="KW-1185">Reference proteome</keyword>
<evidence type="ECO:0000313" key="2">
    <source>
        <dbReference type="EMBL" id="REE95040.1"/>
    </source>
</evidence>
<comment type="caution">
    <text evidence="2">The sequence shown here is derived from an EMBL/GenBank/DDBJ whole genome shotgun (WGS) entry which is preliminary data.</text>
</comment>
<evidence type="ECO:0000256" key="1">
    <source>
        <dbReference type="SAM" id="SignalP"/>
    </source>
</evidence>
<protein>
    <recommendedName>
        <fullName evidence="4">SH3 domain-containing protein</fullName>
    </recommendedName>
</protein>
<dbReference type="RefSeq" id="WP_116020901.1">
    <property type="nucleotide sequence ID" value="NZ_QTTT01000001.1"/>
</dbReference>
<dbReference type="EMBL" id="QTTT01000001">
    <property type="protein sequence ID" value="REE95040.1"/>
    <property type="molecule type" value="Genomic_DNA"/>
</dbReference>
<accession>A0A3D9SKV9</accession>
<feature type="signal peptide" evidence="1">
    <location>
        <begin position="1"/>
        <end position="27"/>
    </location>
</feature>
<gene>
    <name evidence="2" type="ORF">DFJ69_0413</name>
</gene>